<dbReference type="RefSeq" id="WP_077813728.1">
    <property type="nucleotide sequence ID" value="NZ_CP014692.1"/>
</dbReference>
<dbReference type="InterPro" id="IPR011701">
    <property type="entry name" value="MFS"/>
</dbReference>
<organism evidence="8 9">
    <name type="scientific">Acetobacter aceti</name>
    <dbReference type="NCBI Taxonomy" id="435"/>
    <lineage>
        <taxon>Bacteria</taxon>
        <taxon>Pseudomonadati</taxon>
        <taxon>Pseudomonadota</taxon>
        <taxon>Alphaproteobacteria</taxon>
        <taxon>Acetobacterales</taxon>
        <taxon>Acetobacteraceae</taxon>
        <taxon>Acetobacter</taxon>
        <taxon>Acetobacter subgen. Acetobacter</taxon>
    </lineage>
</organism>
<evidence type="ECO:0000256" key="2">
    <source>
        <dbReference type="ARBA" id="ARBA00022475"/>
    </source>
</evidence>
<keyword evidence="4 6" id="KW-1133">Transmembrane helix</keyword>
<feature type="transmembrane region" description="Helical" evidence="6">
    <location>
        <begin position="388"/>
        <end position="406"/>
    </location>
</feature>
<feature type="transmembrane region" description="Helical" evidence="6">
    <location>
        <begin position="152"/>
        <end position="172"/>
    </location>
</feature>
<dbReference type="Proteomes" id="UP000188937">
    <property type="component" value="Chromosome"/>
</dbReference>
<proteinExistence type="predicted"/>
<dbReference type="PROSITE" id="PS50850">
    <property type="entry name" value="MFS"/>
    <property type="match status" value="1"/>
</dbReference>
<sequence length="418" mass="44693">MQSADSDVRNEAFRATDTSFSKIPALLPVIALMAITYVFYGWDRLVMPVELVELRKALNLDQRTAGLMASIFTLGIAVLSLPAGLLVSRLGLRRALGFSTLLFSAGTLLSGIASNIQTLLIGRLATGAGESVFSIALFMFIVALFPRWRGTAIGGATTIFGLSMFVGPRVVLFLQHLGGGDWRFPFKLMGMFGVVAGFCLLFLVPRRLQADPLETATEKEWSWLFTPGLLSTYGLAVVNGLCCYAYMSLFQTYGRIGHHLTPEQASVAFGCFGIGNILGGIPIGLLLDRTDRRAGVGILSVLTGVAGAVLFLWSLHPLSAIILSLIYGIGVGGVYGNCYALSREQAPAARASLAIGVLLTVYYIGASVSGYIFVAVMGDDFSSHMRGAVLMFLAPYLLAGLVMLLVRYRAGETDLAGD</sequence>
<evidence type="ECO:0000256" key="5">
    <source>
        <dbReference type="ARBA" id="ARBA00023136"/>
    </source>
</evidence>
<dbReference type="PANTHER" id="PTHR43124">
    <property type="entry name" value="PURINE EFFLUX PUMP PBUE"/>
    <property type="match status" value="1"/>
</dbReference>
<gene>
    <name evidence="8" type="ORF">A0U92_13885</name>
</gene>
<feature type="transmembrane region" description="Helical" evidence="6">
    <location>
        <begin position="321"/>
        <end position="341"/>
    </location>
</feature>
<reference evidence="8 9" key="1">
    <citation type="submission" date="2016-03" db="EMBL/GenBank/DDBJ databases">
        <title>Acetic acid bacteria sequencing.</title>
        <authorList>
            <person name="Brandt J."/>
            <person name="Jakob F."/>
            <person name="Vogel R.F."/>
        </authorList>
    </citation>
    <scope>NUCLEOTIDE SEQUENCE [LARGE SCALE GENOMIC DNA]</scope>
    <source>
        <strain evidence="8 9">TMW2.1153</strain>
    </source>
</reference>
<evidence type="ECO:0000313" key="9">
    <source>
        <dbReference type="Proteomes" id="UP000188937"/>
    </source>
</evidence>
<feature type="transmembrane region" description="Helical" evidence="6">
    <location>
        <begin position="224"/>
        <end position="247"/>
    </location>
</feature>
<dbReference type="PANTHER" id="PTHR43124:SF3">
    <property type="entry name" value="CHLORAMPHENICOL EFFLUX PUMP RV0191"/>
    <property type="match status" value="1"/>
</dbReference>
<feature type="transmembrane region" description="Helical" evidence="6">
    <location>
        <begin position="120"/>
        <end position="145"/>
    </location>
</feature>
<dbReference type="KEGG" id="aace:A0U92_13885"/>
<evidence type="ECO:0000256" key="1">
    <source>
        <dbReference type="ARBA" id="ARBA00004651"/>
    </source>
</evidence>
<dbReference type="Gene3D" id="1.20.1250.20">
    <property type="entry name" value="MFS general substrate transporter like domains"/>
    <property type="match status" value="2"/>
</dbReference>
<dbReference type="OrthoDB" id="7187764at2"/>
<feature type="transmembrane region" description="Helical" evidence="6">
    <location>
        <begin position="95"/>
        <end position="114"/>
    </location>
</feature>
<keyword evidence="2" id="KW-1003">Cell membrane</keyword>
<feature type="transmembrane region" description="Helical" evidence="6">
    <location>
        <begin position="353"/>
        <end position="376"/>
    </location>
</feature>
<feature type="domain" description="Major facilitator superfamily (MFS) profile" evidence="7">
    <location>
        <begin position="29"/>
        <end position="411"/>
    </location>
</feature>
<dbReference type="Pfam" id="PF07690">
    <property type="entry name" value="MFS_1"/>
    <property type="match status" value="1"/>
</dbReference>
<dbReference type="SUPFAM" id="SSF103473">
    <property type="entry name" value="MFS general substrate transporter"/>
    <property type="match status" value="1"/>
</dbReference>
<dbReference type="GO" id="GO:0005886">
    <property type="term" value="C:plasma membrane"/>
    <property type="evidence" value="ECO:0007669"/>
    <property type="project" value="UniProtKB-SubCell"/>
</dbReference>
<evidence type="ECO:0000256" key="6">
    <source>
        <dbReference type="SAM" id="Phobius"/>
    </source>
</evidence>
<evidence type="ECO:0000259" key="7">
    <source>
        <dbReference type="PROSITE" id="PS50850"/>
    </source>
</evidence>
<keyword evidence="3 6" id="KW-0812">Transmembrane</keyword>
<accession>A0A1U9KIW9</accession>
<keyword evidence="5 6" id="KW-0472">Membrane</keyword>
<evidence type="ECO:0000313" key="8">
    <source>
        <dbReference type="EMBL" id="AQS85679.1"/>
    </source>
</evidence>
<dbReference type="InterPro" id="IPR036259">
    <property type="entry name" value="MFS_trans_sf"/>
</dbReference>
<evidence type="ECO:0000256" key="4">
    <source>
        <dbReference type="ARBA" id="ARBA00022989"/>
    </source>
</evidence>
<feature type="transmembrane region" description="Helical" evidence="6">
    <location>
        <begin position="65"/>
        <end position="88"/>
    </location>
</feature>
<feature type="transmembrane region" description="Helical" evidence="6">
    <location>
        <begin position="267"/>
        <end position="287"/>
    </location>
</feature>
<dbReference type="EMBL" id="CP014692">
    <property type="protein sequence ID" value="AQS85679.1"/>
    <property type="molecule type" value="Genomic_DNA"/>
</dbReference>
<dbReference type="AlphaFoldDB" id="A0A1U9KIW9"/>
<feature type="transmembrane region" description="Helical" evidence="6">
    <location>
        <begin position="294"/>
        <end position="315"/>
    </location>
</feature>
<dbReference type="GO" id="GO:0022857">
    <property type="term" value="F:transmembrane transporter activity"/>
    <property type="evidence" value="ECO:0007669"/>
    <property type="project" value="InterPro"/>
</dbReference>
<evidence type="ECO:0000256" key="3">
    <source>
        <dbReference type="ARBA" id="ARBA00022692"/>
    </source>
</evidence>
<keyword evidence="9" id="KW-1185">Reference proteome</keyword>
<feature type="transmembrane region" description="Helical" evidence="6">
    <location>
        <begin position="23"/>
        <end position="42"/>
    </location>
</feature>
<protein>
    <recommendedName>
        <fullName evidence="7">Major facilitator superfamily (MFS) profile domain-containing protein</fullName>
    </recommendedName>
</protein>
<comment type="subcellular location">
    <subcellularLocation>
        <location evidence="1">Cell membrane</location>
        <topology evidence="1">Multi-pass membrane protein</topology>
    </subcellularLocation>
</comment>
<dbReference type="InterPro" id="IPR020846">
    <property type="entry name" value="MFS_dom"/>
</dbReference>
<feature type="transmembrane region" description="Helical" evidence="6">
    <location>
        <begin position="184"/>
        <end position="204"/>
    </location>
</feature>
<name>A0A1U9KIW9_ACEAC</name>
<dbReference type="InterPro" id="IPR050189">
    <property type="entry name" value="MFS_Efflux_Transporters"/>
</dbReference>
<dbReference type="STRING" id="435.A0U92_13885"/>